<protein>
    <recommendedName>
        <fullName evidence="4">DUF3899 domain-containing protein</fullName>
    </recommendedName>
</protein>
<gene>
    <name evidence="2" type="ORF">SAMN02745784_01014</name>
</gene>
<dbReference type="RefSeq" id="WP_072973852.1">
    <property type="nucleotide sequence ID" value="NZ_FQTY01000003.1"/>
</dbReference>
<keyword evidence="3" id="KW-1185">Reference proteome</keyword>
<keyword evidence="1" id="KW-0812">Transmembrane</keyword>
<keyword evidence="1" id="KW-1133">Transmembrane helix</keyword>
<keyword evidence="1" id="KW-0472">Membrane</keyword>
<evidence type="ECO:0000256" key="1">
    <source>
        <dbReference type="SAM" id="Phobius"/>
    </source>
</evidence>
<organism evidence="2 3">
    <name type="scientific">Tissierella praeacuta DSM 18095</name>
    <dbReference type="NCBI Taxonomy" id="1123404"/>
    <lineage>
        <taxon>Bacteria</taxon>
        <taxon>Bacillati</taxon>
        <taxon>Bacillota</taxon>
        <taxon>Tissierellia</taxon>
        <taxon>Tissierellales</taxon>
        <taxon>Tissierellaceae</taxon>
        <taxon>Tissierella</taxon>
    </lineage>
</organism>
<reference evidence="3" key="1">
    <citation type="submission" date="2016-11" db="EMBL/GenBank/DDBJ databases">
        <authorList>
            <person name="Varghese N."/>
            <person name="Submissions S."/>
        </authorList>
    </citation>
    <scope>NUCLEOTIDE SEQUENCE [LARGE SCALE GENOMIC DNA]</scope>
    <source>
        <strain evidence="3">DSM 18095</strain>
    </source>
</reference>
<evidence type="ECO:0000313" key="3">
    <source>
        <dbReference type="Proteomes" id="UP000184114"/>
    </source>
</evidence>
<proteinExistence type="predicted"/>
<dbReference type="AlphaFoldDB" id="A0A1M4UD38"/>
<dbReference type="STRING" id="1123404.SAMN02745784_01014"/>
<feature type="transmembrane region" description="Helical" evidence="1">
    <location>
        <begin position="49"/>
        <end position="68"/>
    </location>
</feature>
<dbReference type="EMBL" id="FQTY01000003">
    <property type="protein sequence ID" value="SHE54566.1"/>
    <property type="molecule type" value="Genomic_DNA"/>
</dbReference>
<feature type="transmembrane region" description="Helical" evidence="1">
    <location>
        <begin position="112"/>
        <end position="134"/>
    </location>
</feature>
<evidence type="ECO:0008006" key="4">
    <source>
        <dbReference type="Google" id="ProtNLM"/>
    </source>
</evidence>
<name>A0A1M4UD38_9FIRM</name>
<dbReference type="Proteomes" id="UP000184114">
    <property type="component" value="Unassembled WGS sequence"/>
</dbReference>
<evidence type="ECO:0000313" key="2">
    <source>
        <dbReference type="EMBL" id="SHE54566.1"/>
    </source>
</evidence>
<dbReference type="GeneID" id="90996161"/>
<sequence>MKKLLRIYSYLIQPTIYKIISRAFLGITLSLLWNYFINEGETYIMVEEAFFFIGVVLLTMAWFNYLKLDGVSIGMVRKSRQEKDKSSYKPKNIIDFLEGEVTSDELEEKDEVLSALIANILTGICFLIPSIIIMCL</sequence>
<accession>A0A1M4UD38</accession>